<dbReference type="GO" id="GO:0045104">
    <property type="term" value="P:intermediate filament cytoskeleton organization"/>
    <property type="evidence" value="ECO:0007669"/>
    <property type="project" value="InterPro"/>
</dbReference>
<keyword evidence="11" id="KW-1185">Reference proteome</keyword>
<dbReference type="InterPro" id="IPR002048">
    <property type="entry name" value="EF_hand_dom"/>
</dbReference>
<dbReference type="PANTHER" id="PTHR23169">
    <property type="entry name" value="ENVOPLAKIN"/>
    <property type="match status" value="1"/>
</dbReference>
<dbReference type="FunFam" id="1.20.58.60:FF:000077">
    <property type="entry name" value="dystonin isoform X1"/>
    <property type="match status" value="1"/>
</dbReference>
<feature type="compositionally biased region" description="Polar residues" evidence="7">
    <location>
        <begin position="2456"/>
        <end position="2467"/>
    </location>
</feature>
<dbReference type="FunFam" id="1.20.58.60:FF:000122">
    <property type="entry name" value="dystonin isoform X1"/>
    <property type="match status" value="1"/>
</dbReference>
<evidence type="ECO:0000256" key="7">
    <source>
        <dbReference type="SAM" id="MobiDB-lite"/>
    </source>
</evidence>
<dbReference type="PANTHER" id="PTHR23169:SF24">
    <property type="entry name" value="DYSTONIN"/>
    <property type="match status" value="1"/>
</dbReference>
<feature type="region of interest" description="Disordered" evidence="7">
    <location>
        <begin position="1"/>
        <end position="23"/>
    </location>
</feature>
<dbReference type="SMART" id="SM00054">
    <property type="entry name" value="EFh"/>
    <property type="match status" value="2"/>
</dbReference>
<evidence type="ECO:0000256" key="1">
    <source>
        <dbReference type="ARBA" id="ARBA00004245"/>
    </source>
</evidence>
<dbReference type="CDD" id="cd00176">
    <property type="entry name" value="SPEC"/>
    <property type="match status" value="9"/>
</dbReference>
<dbReference type="SMART" id="SM00150">
    <property type="entry name" value="SPEC"/>
    <property type="match status" value="16"/>
</dbReference>
<evidence type="ECO:0000259" key="9">
    <source>
        <dbReference type="PROSITE" id="PS51460"/>
    </source>
</evidence>
<dbReference type="InterPro" id="IPR003108">
    <property type="entry name" value="GAR_dom"/>
</dbReference>
<keyword evidence="5" id="KW-0206">Cytoskeleton</keyword>
<feature type="region of interest" description="Disordered" evidence="7">
    <location>
        <begin position="2142"/>
        <end position="2167"/>
    </location>
</feature>
<feature type="coiled-coil region" evidence="6">
    <location>
        <begin position="1379"/>
        <end position="1420"/>
    </location>
</feature>
<dbReference type="GO" id="GO:0031581">
    <property type="term" value="P:hemidesmosome assembly"/>
    <property type="evidence" value="ECO:0007669"/>
    <property type="project" value="TreeGrafter"/>
</dbReference>
<sequence>MGKPLSRPDCLRQNPPCVGKGDEEEDINIEDCYVPQRSIYDTVRLNEQIDSGSKGSLSSRHFSDRTLPYSHRTLDLSAFCSNGALSSSSVFELRGRETNKLDEKMIFDALKLNGDIIRTAGVPKAKYHTEKKEHRRSWRMLLLPNFADSANKSESSVAGTFEMAGLAARSQDEYGTNSLTSEDDDSGLCSPQTEREEKQVGLPEQQHLIRSLSSIEDIQLIGRFGTFSPPVTSSEHNTSRNSLLNRPNQVKLQDTSHTKHRGGKSLLNLEGHPEGGDGPFNPGTPSSQKDILAHAEWLQDSDREYDITVDIVDRKVLKNSSEINEPVENHDRMIERDISPQDMVIYYEDAAIPADEMDLVKHAHAHQTEYSMIHTDPNEIQISAQALELENISRHQANPVHFRDVDIPIEETLDTIYNGLRSNKAFEKEEIEPLQLKQQEVNWLGQGLIQSAAKNASTDNLERDLEDVNTRWKTLNKKVAQRAAQLQEALLHCGRFQDAVESILSWLIDTEDLVANQKPPSAEFKVVKAQIQEQKLLQRLLDDRKPTVELIKREGEKMAESAEPADKEKILKQLSLLDSRWAALLDKAERRHRQLEGISIVAQQFHETLEPLVEWLATTEKKLSNSEPIGTQASKLQQQISQHKTLEEDITIHNKNLQQAINIGQILNTLCSREDKEMVQEKLDSSEGRYIEVQEKSKSRAELLKQAYCNAQIFGEDEVELMNWLNEVHEKLSKLGVQDYSTDLLEKQHAEMLVLQEEIKVRKDNVDQAIQNGLLLLKQTTGDEIVVIQDKLEGIKARYKDITNLSSEVFKTLEEALQFSGQLQSVHKELCSWLDKVEVELLSYNSQDPKGKELSETQERQKELKKEVKDKKSLLDNLNEVSSALLELVPWRAREGIDKMVTEDNERYRLMSDTLNQKVEEIDAAILRSQQFDQAANNELAWVDKTEKKLISLGDIRLEQDQTFAQLQVQKGFTMEILKHKDTIEELVSSGDEIMKTCTEEEKQIIKNKLENLLHKYDMLCQMNSKRNLQLERAQSLVSQFWETYEEIWPWLSETEIQLRELIAEHKPHIDKMNKTGPQLLELSPQEGFLIQEKYVAADALYSQIKEDVRKRAQALDEAISQSTQFHDKIDSTIENLDRIVERLRQPPSISAEVEKIKEQISENKNVSVDLEKLQPVYETLKLRGEEMIARSEGADKDISAKVVQDKLDQMVFIWEDIHALAEEREAKLLDVMELAEKFWCDHMGLIATIKDIQDFIRELEGAGIDPSVVKQQQEAAETIKEEIDGLQEELDAVVNLGSELIAACGEPDKPLVNKSIDELNSIWDGLNKAWKERIDKLEDAMQAAVQYQDGLQAMFDWVDIAGSKLASMSPVGTDLETVKQQTEEMKQFKKEAYQQQIEMERLNHQAELLLKKVTEESEKHTVQDPLSELRLLWECLEDKIISRQHKLEGALLALGQFQHALDELLTWLTHTEDLLNEQRPVGGDPKAIEIELAKHHVLQNDVLAHQSTVETVKKAGNDLIQSSAVEEASNLQSKLELLNQRWQNVLEKTEKRKQQLDSALIQAQGFHGDVEDLQQWLTETERHLLASKPVGGLPETAREQLNTHMELCVAFETKEETYKCLMQKGLQMIARCPESMETNVEQDINNLKEKWESVETKLSERKIKLEEALSLAMEFHNSLQDFINWLTQAEQTLTVASRPSLILDTVLFQIDEHKVFANEVNANRDRIIQLDKTGTHLKYFSQKQDVVLIKNLLISVQSRWEKVVQRLVERGRALDDARKRAKQGPNDKSSGAALIKDLHQITFDIYCIKGSLRFKVLNDQDEFQKALGAKHSMYDTTNRSGRSLKEKTSLADDSLKLDDMLSELRDKWDTVCGKSVERQNKLEEALLFSGQFTDALQALIDWLYKVEPQLAEDQPVHGDIDLVMNLIDNHKGFQKELGKRTSSVQALKRSARELIEGSRDDSSWVKVQMQELGTRWETVCALSVSKQTRLEQALHQEFMKKLEEKKIELTKATGMGEAILAICHPDSITTIKHWITIIRARFEEVVAWAKQHQQRLAGALAALIANQELLEALLSWLQWAETTLTEKDKEVIPQEIDDVKALIAEHQTFMEEMTRKQPDVDKVTKTHKRKAAETSPIQSHIPVLDKGRGGRKRSTVPSIYPPGAQTQIETKNPQINLLLSKWQQVWLLALERRRKLNDALDRLEELREFANFDFDIWRKKYMRWMNHKKSRVMDFFRRIDKDQDGKITRQEFIDGILSSKFPTSRLEMSAVADIFDRDGDGYIDYYEFVAALHPNKDAYKPLTDADKIEDEVTRQVAKCKCAKRFQVEQIGDNKYRFGDSQQLRLVRILRSTVMVRVGGGWMALDEFLVKNDPCRDLMKEKIGLGKAMVWKRKGRQNDQIPNLSFSRTVAKGRTNMELREKFMLADGASQSMAAFRSRGRRSRPSSRGASPNRSMSVSNQPAQGTPISALAASTPKTPHLLTRNYGKPWLINSKTSSPCKPSECSEYQVSSTEIELFGKLFLANIITITDKGTPIQGSKLRLPGYLSGKVFHSGENNGLISTAATRARAHFAETRKTPSRPGSRAGSKAGSRASSRRGSDASDFDISEIQSVCSDQSETVHTPIRPTPRPNSRSASGKSSKIPTPQKRLPVSKLDKSSKR</sequence>
<gene>
    <name evidence="10" type="ORF">NXF25_002506</name>
</gene>
<feature type="compositionally biased region" description="Polar residues" evidence="7">
    <location>
        <begin position="2609"/>
        <end position="2621"/>
    </location>
</feature>
<feature type="coiled-coil region" evidence="6">
    <location>
        <begin position="1522"/>
        <end position="1560"/>
    </location>
</feature>
<keyword evidence="4" id="KW-0106">Calcium</keyword>
<dbReference type="PROSITE" id="PS00018">
    <property type="entry name" value="EF_HAND_1"/>
    <property type="match status" value="2"/>
</dbReference>
<dbReference type="Pfam" id="PF02187">
    <property type="entry name" value="GAS2"/>
    <property type="match status" value="1"/>
</dbReference>
<evidence type="ECO:0000256" key="5">
    <source>
        <dbReference type="ARBA" id="ARBA00023212"/>
    </source>
</evidence>
<feature type="compositionally biased region" description="Low complexity" evidence="7">
    <location>
        <begin position="2580"/>
        <end position="2594"/>
    </location>
</feature>
<dbReference type="GO" id="GO:0005737">
    <property type="term" value="C:cytoplasm"/>
    <property type="evidence" value="ECO:0007669"/>
    <property type="project" value="TreeGrafter"/>
</dbReference>
<feature type="region of interest" description="Disordered" evidence="7">
    <location>
        <begin position="2571"/>
        <end position="2661"/>
    </location>
</feature>
<dbReference type="FunFam" id="1.20.58.60:FF:000012">
    <property type="entry name" value="Microtubule-actin cross-linking factor 1"/>
    <property type="match status" value="1"/>
</dbReference>
<dbReference type="GO" id="GO:0008017">
    <property type="term" value="F:microtubule binding"/>
    <property type="evidence" value="ECO:0007669"/>
    <property type="project" value="InterPro"/>
</dbReference>
<organism evidence="10 11">
    <name type="scientific">Crotalus adamanteus</name>
    <name type="common">Eastern diamondback rattlesnake</name>
    <dbReference type="NCBI Taxonomy" id="8729"/>
    <lineage>
        <taxon>Eukaryota</taxon>
        <taxon>Metazoa</taxon>
        <taxon>Chordata</taxon>
        <taxon>Craniata</taxon>
        <taxon>Vertebrata</taxon>
        <taxon>Euteleostomi</taxon>
        <taxon>Lepidosauria</taxon>
        <taxon>Squamata</taxon>
        <taxon>Bifurcata</taxon>
        <taxon>Unidentata</taxon>
        <taxon>Episquamata</taxon>
        <taxon>Toxicofera</taxon>
        <taxon>Serpentes</taxon>
        <taxon>Colubroidea</taxon>
        <taxon>Viperidae</taxon>
        <taxon>Crotalinae</taxon>
        <taxon>Crotalus</taxon>
    </lineage>
</organism>
<dbReference type="FunFam" id="1.10.238.10:FF:000013">
    <property type="entry name" value="Microtubule-actin cross-linking factor 1"/>
    <property type="match status" value="1"/>
</dbReference>
<dbReference type="FunFam" id="1.20.58.60:FF:000001">
    <property type="entry name" value="Microtubule-actin cross-linking factor 1"/>
    <property type="match status" value="2"/>
</dbReference>
<feature type="compositionally biased region" description="Low complexity" evidence="7">
    <location>
        <begin position="2446"/>
        <end position="2455"/>
    </location>
</feature>
<keyword evidence="2" id="KW-0963">Cytoplasm</keyword>
<dbReference type="GO" id="GO:0042060">
    <property type="term" value="P:wound healing"/>
    <property type="evidence" value="ECO:0007669"/>
    <property type="project" value="TreeGrafter"/>
</dbReference>
<dbReference type="Gene3D" id="3.30.920.20">
    <property type="entry name" value="Gas2-like domain"/>
    <property type="match status" value="1"/>
</dbReference>
<feature type="domain" description="GAR" evidence="9">
    <location>
        <begin position="2304"/>
        <end position="2376"/>
    </location>
</feature>
<dbReference type="InterPro" id="IPR036534">
    <property type="entry name" value="GAR_dom_sf"/>
</dbReference>
<dbReference type="SUPFAM" id="SSF47473">
    <property type="entry name" value="EF-hand"/>
    <property type="match status" value="1"/>
</dbReference>
<dbReference type="Gene3D" id="1.10.238.10">
    <property type="entry name" value="EF-hand"/>
    <property type="match status" value="1"/>
</dbReference>
<feature type="compositionally biased region" description="Polar residues" evidence="7">
    <location>
        <begin position="2631"/>
        <end position="2644"/>
    </location>
</feature>
<feature type="domain" description="EF-hand" evidence="8">
    <location>
        <begin position="2228"/>
        <end position="2263"/>
    </location>
</feature>
<feature type="region of interest" description="Disordered" evidence="7">
    <location>
        <begin position="227"/>
        <end position="286"/>
    </location>
</feature>
<dbReference type="GO" id="GO:0005509">
    <property type="term" value="F:calcium ion binding"/>
    <property type="evidence" value="ECO:0007669"/>
    <property type="project" value="InterPro"/>
</dbReference>
<dbReference type="InterPro" id="IPR011992">
    <property type="entry name" value="EF-hand-dom_pair"/>
</dbReference>
<feature type="coiled-coil region" evidence="6">
    <location>
        <begin position="1270"/>
        <end position="1297"/>
    </location>
</feature>
<comment type="caution">
    <text evidence="10">The sequence shown here is derived from an EMBL/GenBank/DDBJ whole genome shotgun (WGS) entry which is preliminary data.</text>
</comment>
<dbReference type="InterPro" id="IPR002017">
    <property type="entry name" value="Spectrin_repeat"/>
</dbReference>
<dbReference type="InterPro" id="IPR018159">
    <property type="entry name" value="Spectrin/alpha-actinin"/>
</dbReference>
<dbReference type="GO" id="GO:0005886">
    <property type="term" value="C:plasma membrane"/>
    <property type="evidence" value="ECO:0007669"/>
    <property type="project" value="UniProtKB-SubCell"/>
</dbReference>
<dbReference type="PROSITE" id="PS51460">
    <property type="entry name" value="GAR"/>
    <property type="match status" value="1"/>
</dbReference>
<feature type="coiled-coil region" evidence="6">
    <location>
        <begin position="854"/>
        <end position="881"/>
    </location>
</feature>
<feature type="region of interest" description="Disordered" evidence="7">
    <location>
        <begin position="171"/>
        <end position="204"/>
    </location>
</feature>
<dbReference type="FunFam" id="1.20.58.60:FF:000021">
    <property type="entry name" value="Microtubule-actin cross-linking factor 1"/>
    <property type="match status" value="1"/>
</dbReference>
<evidence type="ECO:0000256" key="3">
    <source>
        <dbReference type="ARBA" id="ARBA00022723"/>
    </source>
</evidence>
<evidence type="ECO:0000256" key="6">
    <source>
        <dbReference type="SAM" id="Coils"/>
    </source>
</evidence>
<dbReference type="FunFam" id="3.30.920.20:FF:000001">
    <property type="entry name" value="Microtubule-actin cross-linking factor 1"/>
    <property type="match status" value="1"/>
</dbReference>
<dbReference type="Pfam" id="PF13499">
    <property type="entry name" value="EF-hand_7"/>
    <property type="match status" value="1"/>
</dbReference>
<proteinExistence type="predicted"/>
<evidence type="ECO:0000313" key="11">
    <source>
        <dbReference type="Proteomes" id="UP001474421"/>
    </source>
</evidence>
<evidence type="ECO:0000259" key="8">
    <source>
        <dbReference type="PROSITE" id="PS50222"/>
    </source>
</evidence>
<feature type="compositionally biased region" description="Polar residues" evidence="7">
    <location>
        <begin position="229"/>
        <end position="255"/>
    </location>
</feature>
<name>A0AAW1C9Z8_CROAD</name>
<dbReference type="EMBL" id="JAOTOJ010000001">
    <property type="protein sequence ID" value="KAK9411331.1"/>
    <property type="molecule type" value="Genomic_DNA"/>
</dbReference>
<dbReference type="GO" id="GO:0005882">
    <property type="term" value="C:intermediate filament"/>
    <property type="evidence" value="ECO:0007669"/>
    <property type="project" value="TreeGrafter"/>
</dbReference>
<dbReference type="Pfam" id="PF00435">
    <property type="entry name" value="Spectrin"/>
    <property type="match status" value="9"/>
</dbReference>
<keyword evidence="3" id="KW-0479">Metal-binding</keyword>
<dbReference type="Gene3D" id="1.20.58.60">
    <property type="match status" value="15"/>
</dbReference>
<reference evidence="10 11" key="1">
    <citation type="journal article" date="2024" name="Proc. Natl. Acad. Sci. U.S.A.">
        <title>The genetic regulatory architecture and epigenomic basis for age-related changes in rattlesnake venom.</title>
        <authorList>
            <person name="Hogan M.P."/>
            <person name="Holding M.L."/>
            <person name="Nystrom G.S."/>
            <person name="Colston T.J."/>
            <person name="Bartlett D.A."/>
            <person name="Mason A.J."/>
            <person name="Ellsworth S.A."/>
            <person name="Rautsaw R.M."/>
            <person name="Lawrence K.C."/>
            <person name="Strickland J.L."/>
            <person name="He B."/>
            <person name="Fraser P."/>
            <person name="Margres M.J."/>
            <person name="Gilbert D.M."/>
            <person name="Gibbs H.L."/>
            <person name="Parkinson C.L."/>
            <person name="Rokyta D.R."/>
        </authorList>
    </citation>
    <scope>NUCLEOTIDE SEQUENCE [LARGE SCALE GENOMIC DNA]</scope>
    <source>
        <strain evidence="10">DRR0105</strain>
    </source>
</reference>
<feature type="region of interest" description="Disordered" evidence="7">
    <location>
        <begin position="2432"/>
        <end position="2476"/>
    </location>
</feature>
<dbReference type="FunFam" id="1.20.58.60:FF:000025">
    <property type="entry name" value="microtubule-actin cross-linking factor 1"/>
    <property type="match status" value="1"/>
</dbReference>
<dbReference type="GO" id="GO:0005198">
    <property type="term" value="F:structural molecule activity"/>
    <property type="evidence" value="ECO:0007669"/>
    <property type="project" value="TreeGrafter"/>
</dbReference>
<dbReference type="PROSITE" id="PS50222">
    <property type="entry name" value="EF_HAND_2"/>
    <property type="match status" value="2"/>
</dbReference>
<dbReference type="InterPro" id="IPR018247">
    <property type="entry name" value="EF_Hand_1_Ca_BS"/>
</dbReference>
<protein>
    <submittedName>
        <fullName evidence="10">DST: Dystonin</fullName>
    </submittedName>
</protein>
<evidence type="ECO:0000256" key="4">
    <source>
        <dbReference type="ARBA" id="ARBA00022837"/>
    </source>
</evidence>
<dbReference type="CDD" id="cd00051">
    <property type="entry name" value="EFh"/>
    <property type="match status" value="1"/>
</dbReference>
<dbReference type="InterPro" id="IPR043197">
    <property type="entry name" value="Plakin"/>
</dbReference>
<dbReference type="SUPFAM" id="SSF46966">
    <property type="entry name" value="Spectrin repeat"/>
    <property type="match status" value="12"/>
</dbReference>
<comment type="subcellular location">
    <subcellularLocation>
        <location evidence="1">Cytoplasm</location>
        <location evidence="1">Cytoskeleton</location>
    </subcellularLocation>
</comment>
<evidence type="ECO:0000256" key="2">
    <source>
        <dbReference type="ARBA" id="ARBA00022490"/>
    </source>
</evidence>
<dbReference type="SMART" id="SM00243">
    <property type="entry name" value="GAS2"/>
    <property type="match status" value="1"/>
</dbReference>
<keyword evidence="6" id="KW-0175">Coiled coil</keyword>
<feature type="domain" description="EF-hand" evidence="8">
    <location>
        <begin position="2264"/>
        <end position="2299"/>
    </location>
</feature>
<dbReference type="GO" id="GO:0005925">
    <property type="term" value="C:focal adhesion"/>
    <property type="evidence" value="ECO:0007669"/>
    <property type="project" value="TreeGrafter"/>
</dbReference>
<accession>A0AAW1C9Z8</accession>
<dbReference type="GO" id="GO:0030056">
    <property type="term" value="C:hemidesmosome"/>
    <property type="evidence" value="ECO:0007669"/>
    <property type="project" value="TreeGrafter"/>
</dbReference>
<dbReference type="SUPFAM" id="SSF143575">
    <property type="entry name" value="GAS2 domain-like"/>
    <property type="match status" value="1"/>
</dbReference>
<dbReference type="FunFam" id="1.20.58.60:FF:000008">
    <property type="entry name" value="microtubule-actin cross-linking factor 1"/>
    <property type="match status" value="2"/>
</dbReference>
<evidence type="ECO:0000313" key="10">
    <source>
        <dbReference type="EMBL" id="KAK9411331.1"/>
    </source>
</evidence>
<dbReference type="FunFam" id="1.20.58.60:FF:000014">
    <property type="entry name" value="microtubule-actin cross-linking factor 1"/>
    <property type="match status" value="1"/>
</dbReference>
<dbReference type="Proteomes" id="UP001474421">
    <property type="component" value="Unassembled WGS sequence"/>
</dbReference>